<protein>
    <submittedName>
        <fullName evidence="2">YGR111W</fullName>
    </submittedName>
</protein>
<dbReference type="InterPro" id="IPR055100">
    <property type="entry name" value="GNAT_LYC1-like"/>
</dbReference>
<evidence type="ECO:0000313" key="3">
    <source>
        <dbReference type="Proteomes" id="UP000422736"/>
    </source>
</evidence>
<feature type="domain" description="LYC1 C-terminal" evidence="1">
    <location>
        <begin position="210"/>
        <end position="400"/>
    </location>
</feature>
<reference evidence="2 3" key="1">
    <citation type="submission" date="2016-03" db="EMBL/GenBank/DDBJ databases">
        <title>How can Kluyveromyces marxianus grow so fast - potential evolutionary course in Saccharomyces Complex revealed by comparative genomics.</title>
        <authorList>
            <person name="Mo W."/>
            <person name="Lu W."/>
            <person name="Yang X."/>
            <person name="Qi J."/>
            <person name="Lv H."/>
        </authorList>
    </citation>
    <scope>NUCLEOTIDE SEQUENCE [LARGE SCALE GENOMIC DNA]</scope>
    <source>
        <strain evidence="2 3">FIM1</strain>
    </source>
</reference>
<gene>
    <name evidence="2" type="ORF">FIM1_3550</name>
</gene>
<reference evidence="2 3" key="2">
    <citation type="submission" date="2019-11" db="EMBL/GenBank/DDBJ databases">
        <authorList>
            <person name="Lu H."/>
        </authorList>
    </citation>
    <scope>NUCLEOTIDE SEQUENCE [LARGE SCALE GENOMIC DNA]</scope>
    <source>
        <strain evidence="2 3">FIM1</strain>
    </source>
</reference>
<evidence type="ECO:0000313" key="2">
    <source>
        <dbReference type="EMBL" id="QGN16826.1"/>
    </source>
</evidence>
<dbReference type="SUPFAM" id="SSF55729">
    <property type="entry name" value="Acyl-CoA N-acyltransferases (Nat)"/>
    <property type="match status" value="1"/>
</dbReference>
<dbReference type="Gene3D" id="3.40.630.30">
    <property type="match status" value="1"/>
</dbReference>
<dbReference type="Pfam" id="PF22998">
    <property type="entry name" value="GNAT_LYC1-like"/>
    <property type="match status" value="1"/>
</dbReference>
<dbReference type="PANTHER" id="PTHR34815:SF2">
    <property type="entry name" value="N-ACETYLTRANSFERASE DOMAIN-CONTAINING PROTEIN"/>
    <property type="match status" value="1"/>
</dbReference>
<organism evidence="2 3">
    <name type="scientific">Kluyveromyces marxianus</name>
    <name type="common">Yeast</name>
    <name type="synonym">Candida kefyr</name>
    <dbReference type="NCBI Taxonomy" id="4911"/>
    <lineage>
        <taxon>Eukaryota</taxon>
        <taxon>Fungi</taxon>
        <taxon>Dikarya</taxon>
        <taxon>Ascomycota</taxon>
        <taxon>Saccharomycotina</taxon>
        <taxon>Saccharomycetes</taxon>
        <taxon>Saccharomycetales</taxon>
        <taxon>Saccharomycetaceae</taxon>
        <taxon>Kluyveromyces</taxon>
    </lineage>
</organism>
<name>A0ABX6EXA8_KLUMA</name>
<dbReference type="Proteomes" id="UP000422736">
    <property type="component" value="Chromosome 5"/>
</dbReference>
<proteinExistence type="predicted"/>
<accession>A0ABX6EXA8</accession>
<dbReference type="EMBL" id="CP015058">
    <property type="protein sequence ID" value="QGN16826.1"/>
    <property type="molecule type" value="Genomic_DNA"/>
</dbReference>
<keyword evidence="3" id="KW-1185">Reference proteome</keyword>
<dbReference type="InterPro" id="IPR053013">
    <property type="entry name" value="LAT"/>
</dbReference>
<dbReference type="InterPro" id="IPR016181">
    <property type="entry name" value="Acyl_CoA_acyltransferase"/>
</dbReference>
<dbReference type="PANTHER" id="PTHR34815">
    <property type="entry name" value="LYSINE ACETYLTRANSFERASE"/>
    <property type="match status" value="1"/>
</dbReference>
<evidence type="ECO:0000259" key="1">
    <source>
        <dbReference type="Pfam" id="PF22998"/>
    </source>
</evidence>
<sequence length="400" mass="46343">MTLKLKFEAVTDPEVIRFTHIENGSVWSSRFLSQEEYADREWVLGQSDLGQLHRSQEHIDKYDSNAVYLGLKYFVLKDVSLPETSKTSQIVASCETMNRTGWAMLPGDSTGQIHEVLVACIGGVFTLKHHRGRGYARRMIELLNEYYDSLAQNSEEPFLKHLAVHLYSEIGEYYAKNGYVSYHVPLYELHNLDGLQEHYCEKYSCDNETTITANDIRYLGYDDYEDLVELQKQHFKKQLLQAHDACGGSRFIFTVQPSLKIYKWFEDRDLFLYKKFREEKPTRFGAALADGSHIVWHHSWTSGTLILLKVQIMGEDQEKKLALLLKECIQEARSSDITHLEFWQDELPGEKFPIFHSTIRALEPGSNLEKINSSLSAVRAAQGEFRGEILWLNNTKFCWF</sequence>